<dbReference type="NCBIfam" id="NF005485">
    <property type="entry name" value="PRK07092.1"/>
    <property type="match status" value="1"/>
</dbReference>
<sequence length="539" mass="55353">MTGTVLEATRELMRRLGLTTVFGNPGTTEVPFLSGWPDDFRYVLGLQESVVVGMADAHAQLTRRPVLVNLHSAGGVGHGLGAVFNASANRSPLIVTAGQQARAMLAEEPFLGAPDAAAFPRPHVKWSHEPAHAGEVPIALARAYRIASTPPYGPVFVSIPVDDWERPFDGPMPDVAPTAGRGVAAHVEDVTALADAVRDALGAGPDGGPRTAIVAGAAVDADGAVPDLVALAERCGAAVWAAPLSGRCSFPEDHPLFAGFLTPERRALGAELERYDLVVVLGAPAFTYHVQRPGDVAPLPPTVVVSDDPDVLARTPHGNGVLASPGPVLRALLSVVPASDVPPVTAGRVLPEVPDPAEGLTPALVYATLAGVLPGDAVVVEEGPSHRGALHDHLPIRSTDAGFLTTASGALGYGIAATVGAALARPDRSVVGVLGDGSAMYGIQALWSAAREQARAVFVILDNSEYAAVRLLGERAGGDKLPGTRLGGIDFAELARSMGVDARRVEDPAALAAALRDALAATGPTLLHVPVAGEGPAPY</sequence>
<reference evidence="7 8" key="1">
    <citation type="submission" date="2019-03" db="EMBL/GenBank/DDBJ databases">
        <title>Sequencing the genomes of 1000 actinobacteria strains.</title>
        <authorList>
            <person name="Klenk H.-P."/>
        </authorList>
    </citation>
    <scope>NUCLEOTIDE SEQUENCE [LARGE SCALE GENOMIC DNA]</scope>
    <source>
        <strain evidence="7 8">DSM 44969</strain>
    </source>
</reference>
<evidence type="ECO:0000259" key="5">
    <source>
        <dbReference type="Pfam" id="PF02775"/>
    </source>
</evidence>
<dbReference type="InterPro" id="IPR045229">
    <property type="entry name" value="TPP_enz"/>
</dbReference>
<dbReference type="PANTHER" id="PTHR18968:SF133">
    <property type="entry name" value="BENZOYLFORMATE DECARBOXYLASE"/>
    <property type="match status" value="1"/>
</dbReference>
<dbReference type="PANTHER" id="PTHR18968">
    <property type="entry name" value="THIAMINE PYROPHOSPHATE ENZYMES"/>
    <property type="match status" value="1"/>
</dbReference>
<keyword evidence="8" id="KW-1185">Reference proteome</keyword>
<dbReference type="InterPro" id="IPR000399">
    <property type="entry name" value="TPP-bd_CS"/>
</dbReference>
<dbReference type="InterPro" id="IPR012000">
    <property type="entry name" value="Thiamin_PyroP_enz_cen_dom"/>
</dbReference>
<dbReference type="Gene3D" id="3.40.50.1220">
    <property type="entry name" value="TPP-binding domain"/>
    <property type="match status" value="1"/>
</dbReference>
<evidence type="ECO:0000259" key="6">
    <source>
        <dbReference type="Pfam" id="PF02776"/>
    </source>
</evidence>
<evidence type="ECO:0000256" key="1">
    <source>
        <dbReference type="ARBA" id="ARBA00007812"/>
    </source>
</evidence>
<evidence type="ECO:0000313" key="7">
    <source>
        <dbReference type="EMBL" id="TCK23061.1"/>
    </source>
</evidence>
<feature type="domain" description="Thiamine pyrophosphate enzyme central" evidence="4">
    <location>
        <begin position="210"/>
        <end position="332"/>
    </location>
</feature>
<accession>A0A4R1HPC0</accession>
<dbReference type="CDD" id="cd02002">
    <property type="entry name" value="TPP_BFDC"/>
    <property type="match status" value="1"/>
</dbReference>
<dbReference type="GO" id="GO:0000287">
    <property type="term" value="F:magnesium ion binding"/>
    <property type="evidence" value="ECO:0007669"/>
    <property type="project" value="InterPro"/>
</dbReference>
<dbReference type="Proteomes" id="UP000295560">
    <property type="component" value="Unassembled WGS sequence"/>
</dbReference>
<dbReference type="RefSeq" id="WP_132432350.1">
    <property type="nucleotide sequence ID" value="NZ_SMFZ01000002.1"/>
</dbReference>
<dbReference type="OrthoDB" id="2443624at2"/>
<evidence type="ECO:0000256" key="2">
    <source>
        <dbReference type="ARBA" id="ARBA00023052"/>
    </source>
</evidence>
<dbReference type="Pfam" id="PF02776">
    <property type="entry name" value="TPP_enzyme_N"/>
    <property type="match status" value="1"/>
</dbReference>
<dbReference type="Pfam" id="PF00205">
    <property type="entry name" value="TPP_enzyme_M"/>
    <property type="match status" value="1"/>
</dbReference>
<dbReference type="SUPFAM" id="SSF52467">
    <property type="entry name" value="DHS-like NAD/FAD-binding domain"/>
    <property type="match status" value="1"/>
</dbReference>
<dbReference type="Gene3D" id="3.40.50.970">
    <property type="match status" value="2"/>
</dbReference>
<dbReference type="AlphaFoldDB" id="A0A4R1HPC0"/>
<keyword evidence="2 3" id="KW-0786">Thiamine pyrophosphate</keyword>
<dbReference type="Pfam" id="PF02775">
    <property type="entry name" value="TPP_enzyme_C"/>
    <property type="match status" value="1"/>
</dbReference>
<name>A0A4R1HPC0_PSEEN</name>
<feature type="domain" description="Thiamine pyrophosphate enzyme N-terminal TPP-binding" evidence="6">
    <location>
        <begin position="5"/>
        <end position="108"/>
    </location>
</feature>
<dbReference type="InterPro" id="IPR029061">
    <property type="entry name" value="THDP-binding"/>
</dbReference>
<protein>
    <submittedName>
        <fullName evidence="7">Benzoylformate decarboxylase</fullName>
    </submittedName>
</protein>
<feature type="domain" description="Thiamine pyrophosphate enzyme TPP-binding" evidence="5">
    <location>
        <begin position="387"/>
        <end position="529"/>
    </location>
</feature>
<dbReference type="GO" id="GO:0003984">
    <property type="term" value="F:acetolactate synthase activity"/>
    <property type="evidence" value="ECO:0007669"/>
    <property type="project" value="TreeGrafter"/>
</dbReference>
<dbReference type="SUPFAM" id="SSF52518">
    <property type="entry name" value="Thiamin diphosphate-binding fold (THDP-binding)"/>
    <property type="match status" value="2"/>
</dbReference>
<evidence type="ECO:0000313" key="8">
    <source>
        <dbReference type="Proteomes" id="UP000295560"/>
    </source>
</evidence>
<organism evidence="7 8">
    <name type="scientific">Pseudonocardia endophytica</name>
    <dbReference type="NCBI Taxonomy" id="401976"/>
    <lineage>
        <taxon>Bacteria</taxon>
        <taxon>Bacillati</taxon>
        <taxon>Actinomycetota</taxon>
        <taxon>Actinomycetes</taxon>
        <taxon>Pseudonocardiales</taxon>
        <taxon>Pseudonocardiaceae</taxon>
        <taxon>Pseudonocardia</taxon>
    </lineage>
</organism>
<dbReference type="InterPro" id="IPR011766">
    <property type="entry name" value="TPP_enzyme_TPP-bd"/>
</dbReference>
<dbReference type="GO" id="GO:0050660">
    <property type="term" value="F:flavin adenine dinucleotide binding"/>
    <property type="evidence" value="ECO:0007669"/>
    <property type="project" value="TreeGrafter"/>
</dbReference>
<dbReference type="InterPro" id="IPR012001">
    <property type="entry name" value="Thiamin_PyroP_enz_TPP-bd_dom"/>
</dbReference>
<dbReference type="EMBL" id="SMFZ01000002">
    <property type="protein sequence ID" value="TCK23061.1"/>
    <property type="molecule type" value="Genomic_DNA"/>
</dbReference>
<dbReference type="GO" id="GO:0030976">
    <property type="term" value="F:thiamine pyrophosphate binding"/>
    <property type="evidence" value="ECO:0007669"/>
    <property type="project" value="InterPro"/>
</dbReference>
<dbReference type="CDD" id="cd07035">
    <property type="entry name" value="TPP_PYR_POX_like"/>
    <property type="match status" value="1"/>
</dbReference>
<gene>
    <name evidence="7" type="ORF">EV378_7072</name>
</gene>
<dbReference type="PROSITE" id="PS00187">
    <property type="entry name" value="TPP_ENZYMES"/>
    <property type="match status" value="1"/>
</dbReference>
<evidence type="ECO:0000256" key="3">
    <source>
        <dbReference type="RuleBase" id="RU362132"/>
    </source>
</evidence>
<dbReference type="InterPro" id="IPR029035">
    <property type="entry name" value="DHS-like_NAD/FAD-binding_dom"/>
</dbReference>
<evidence type="ECO:0000259" key="4">
    <source>
        <dbReference type="Pfam" id="PF00205"/>
    </source>
</evidence>
<comment type="caution">
    <text evidence="7">The sequence shown here is derived from an EMBL/GenBank/DDBJ whole genome shotgun (WGS) entry which is preliminary data.</text>
</comment>
<comment type="similarity">
    <text evidence="1 3">Belongs to the TPP enzyme family.</text>
</comment>
<proteinExistence type="inferred from homology"/>